<organism evidence="1 2">
    <name type="scientific">Adhaeribacter pallidiroseus</name>
    <dbReference type="NCBI Taxonomy" id="2072847"/>
    <lineage>
        <taxon>Bacteria</taxon>
        <taxon>Pseudomonadati</taxon>
        <taxon>Bacteroidota</taxon>
        <taxon>Cytophagia</taxon>
        <taxon>Cytophagales</taxon>
        <taxon>Hymenobacteraceae</taxon>
        <taxon>Adhaeribacter</taxon>
    </lineage>
</organism>
<accession>A0A369QKC5</accession>
<proteinExistence type="predicted"/>
<evidence type="ECO:0000313" key="1">
    <source>
        <dbReference type="EMBL" id="RDC64842.1"/>
    </source>
</evidence>
<name>A0A369QKC5_9BACT</name>
<dbReference type="AlphaFoldDB" id="A0A369QKC5"/>
<gene>
    <name evidence="1" type="ORF">AHMF7616_03463</name>
</gene>
<dbReference type="Proteomes" id="UP000253919">
    <property type="component" value="Unassembled WGS sequence"/>
</dbReference>
<sequence>MPDYPHPDTGLPEHLDFNLKERIFLLIQNKYPMQLSLIKSGVFEKRGFE</sequence>
<keyword evidence="2" id="KW-1185">Reference proteome</keyword>
<dbReference type="EMBL" id="QASA01000001">
    <property type="protein sequence ID" value="RDC64842.1"/>
    <property type="molecule type" value="Genomic_DNA"/>
</dbReference>
<protein>
    <submittedName>
        <fullName evidence="1">Uncharacterized protein</fullName>
    </submittedName>
</protein>
<evidence type="ECO:0000313" key="2">
    <source>
        <dbReference type="Proteomes" id="UP000253919"/>
    </source>
</evidence>
<reference evidence="1 2" key="1">
    <citation type="submission" date="2018-04" db="EMBL/GenBank/DDBJ databases">
        <title>Adhaeribacter sp. HMF7616 genome sequencing and assembly.</title>
        <authorList>
            <person name="Kang H."/>
            <person name="Kang J."/>
            <person name="Cha I."/>
            <person name="Kim H."/>
            <person name="Joh K."/>
        </authorList>
    </citation>
    <scope>NUCLEOTIDE SEQUENCE [LARGE SCALE GENOMIC DNA]</scope>
    <source>
        <strain evidence="1 2">HMF7616</strain>
    </source>
</reference>
<comment type="caution">
    <text evidence="1">The sequence shown here is derived from an EMBL/GenBank/DDBJ whole genome shotgun (WGS) entry which is preliminary data.</text>
</comment>